<reference evidence="2 3" key="1">
    <citation type="submission" date="2019-09" db="EMBL/GenBank/DDBJ databases">
        <title>Draft genome of the ectomycorrhizal ascomycete Sphaerosporella brunnea.</title>
        <authorList>
            <consortium name="DOE Joint Genome Institute"/>
            <person name="Benucci G.M."/>
            <person name="Marozzi G."/>
            <person name="Antonielli L."/>
            <person name="Sanchez S."/>
            <person name="Marco P."/>
            <person name="Wang X."/>
            <person name="Falini L.B."/>
            <person name="Barry K."/>
            <person name="Haridas S."/>
            <person name="Lipzen A."/>
            <person name="Labutti K."/>
            <person name="Grigoriev I.V."/>
            <person name="Murat C."/>
            <person name="Martin F."/>
            <person name="Albertini E."/>
            <person name="Donnini D."/>
            <person name="Bonito G."/>
        </authorList>
    </citation>
    <scope>NUCLEOTIDE SEQUENCE [LARGE SCALE GENOMIC DNA]</scope>
    <source>
        <strain evidence="2 3">Sb_GMNB300</strain>
    </source>
</reference>
<feature type="region of interest" description="Disordered" evidence="1">
    <location>
        <begin position="1"/>
        <end position="64"/>
    </location>
</feature>
<dbReference type="EMBL" id="VXIS01000218">
    <property type="protein sequence ID" value="KAA8896275.1"/>
    <property type="molecule type" value="Genomic_DNA"/>
</dbReference>
<feature type="compositionally biased region" description="Polar residues" evidence="1">
    <location>
        <begin position="35"/>
        <end position="46"/>
    </location>
</feature>
<sequence>MVRAGADVDMPWQDVAHRDRQTDNIRLPAREPQDAASTDGGTSQALGNPDDSEPQSPGDVIGEPHADLQDRIASGATRIPPLGELRGFIELWRRGCDNLAAIAPPGRIPLRSHVGMPVCGPFVHPKLAIRHDDLLPRDHPTERMYELDLDEFVNSLEEAYQIHAHIAQRRRAPWMRMRRQWGWC</sequence>
<dbReference type="Proteomes" id="UP000326924">
    <property type="component" value="Unassembled WGS sequence"/>
</dbReference>
<protein>
    <submittedName>
        <fullName evidence="2">Uncharacterized protein</fullName>
    </submittedName>
</protein>
<accession>A0A5J5EKU8</accession>
<evidence type="ECO:0000256" key="1">
    <source>
        <dbReference type="SAM" id="MobiDB-lite"/>
    </source>
</evidence>
<proteinExistence type="predicted"/>
<gene>
    <name evidence="2" type="ORF">FN846DRAFT_994036</name>
</gene>
<organism evidence="2 3">
    <name type="scientific">Sphaerosporella brunnea</name>
    <dbReference type="NCBI Taxonomy" id="1250544"/>
    <lineage>
        <taxon>Eukaryota</taxon>
        <taxon>Fungi</taxon>
        <taxon>Dikarya</taxon>
        <taxon>Ascomycota</taxon>
        <taxon>Pezizomycotina</taxon>
        <taxon>Pezizomycetes</taxon>
        <taxon>Pezizales</taxon>
        <taxon>Pyronemataceae</taxon>
        <taxon>Sphaerosporella</taxon>
    </lineage>
</organism>
<evidence type="ECO:0000313" key="3">
    <source>
        <dbReference type="Proteomes" id="UP000326924"/>
    </source>
</evidence>
<keyword evidence="3" id="KW-1185">Reference proteome</keyword>
<evidence type="ECO:0000313" key="2">
    <source>
        <dbReference type="EMBL" id="KAA8896275.1"/>
    </source>
</evidence>
<dbReference type="InParanoid" id="A0A5J5EKU8"/>
<feature type="compositionally biased region" description="Basic and acidic residues" evidence="1">
    <location>
        <begin position="15"/>
        <end position="33"/>
    </location>
</feature>
<dbReference type="AlphaFoldDB" id="A0A5J5EKU8"/>
<comment type="caution">
    <text evidence="2">The sequence shown here is derived from an EMBL/GenBank/DDBJ whole genome shotgun (WGS) entry which is preliminary data.</text>
</comment>
<name>A0A5J5EKU8_9PEZI</name>